<evidence type="ECO:0000256" key="1">
    <source>
        <dbReference type="ARBA" id="ARBA00004141"/>
    </source>
</evidence>
<reference evidence="7" key="1">
    <citation type="journal article" date="2014" name="Int. J. Syst. Evol. Microbiol.">
        <title>Complete genome sequence of Corynebacterium casei LMG S-19264T (=DSM 44701T), isolated from a smear-ripened cheese.</title>
        <authorList>
            <consortium name="US DOE Joint Genome Institute (JGI-PGF)"/>
            <person name="Walter F."/>
            <person name="Albersmeier A."/>
            <person name="Kalinowski J."/>
            <person name="Ruckert C."/>
        </authorList>
    </citation>
    <scope>NUCLEOTIDE SEQUENCE</scope>
    <source>
        <strain evidence="7">KCTC 23732</strain>
    </source>
</reference>
<dbReference type="Pfam" id="PF04932">
    <property type="entry name" value="Wzy_C"/>
    <property type="match status" value="1"/>
</dbReference>
<keyword evidence="3 5" id="KW-1133">Transmembrane helix</keyword>
<protein>
    <recommendedName>
        <fullName evidence="6">O-antigen ligase-related domain-containing protein</fullName>
    </recommendedName>
</protein>
<accession>A0A918JSE0</accession>
<feature type="transmembrane region" description="Helical" evidence="5">
    <location>
        <begin position="232"/>
        <end position="252"/>
    </location>
</feature>
<dbReference type="InterPro" id="IPR007016">
    <property type="entry name" value="O-antigen_ligase-rel_domated"/>
</dbReference>
<feature type="transmembrane region" description="Helical" evidence="5">
    <location>
        <begin position="207"/>
        <end position="223"/>
    </location>
</feature>
<gene>
    <name evidence="7" type="ORF">GCM10011450_28670</name>
</gene>
<evidence type="ECO:0000313" key="7">
    <source>
        <dbReference type="EMBL" id="GGW97746.1"/>
    </source>
</evidence>
<feature type="transmembrane region" description="Helical" evidence="5">
    <location>
        <begin position="341"/>
        <end position="361"/>
    </location>
</feature>
<evidence type="ECO:0000256" key="2">
    <source>
        <dbReference type="ARBA" id="ARBA00022692"/>
    </source>
</evidence>
<keyword evidence="8" id="KW-1185">Reference proteome</keyword>
<dbReference type="PANTHER" id="PTHR37422">
    <property type="entry name" value="TEICHURONIC ACID BIOSYNTHESIS PROTEIN TUAE"/>
    <property type="match status" value="1"/>
</dbReference>
<feature type="transmembrane region" description="Helical" evidence="5">
    <location>
        <begin position="121"/>
        <end position="141"/>
    </location>
</feature>
<dbReference type="AlphaFoldDB" id="A0A918JSE0"/>
<dbReference type="RefSeq" id="WP_189386190.1">
    <property type="nucleotide sequence ID" value="NZ_BAABFY010000029.1"/>
</dbReference>
<name>A0A918JSE0_9BURK</name>
<feature type="transmembrane region" description="Helical" evidence="5">
    <location>
        <begin position="67"/>
        <end position="84"/>
    </location>
</feature>
<evidence type="ECO:0000256" key="4">
    <source>
        <dbReference type="ARBA" id="ARBA00023136"/>
    </source>
</evidence>
<dbReference type="PANTHER" id="PTHR37422:SF13">
    <property type="entry name" value="LIPOPOLYSACCHARIDE BIOSYNTHESIS PROTEIN PA4999-RELATED"/>
    <property type="match status" value="1"/>
</dbReference>
<comment type="caution">
    <text evidence="7">The sequence shown here is derived from an EMBL/GenBank/DDBJ whole genome shotgun (WGS) entry which is preliminary data.</text>
</comment>
<dbReference type="Proteomes" id="UP000608345">
    <property type="component" value="Unassembled WGS sequence"/>
</dbReference>
<feature type="transmembrane region" description="Helical" evidence="5">
    <location>
        <begin position="153"/>
        <end position="173"/>
    </location>
</feature>
<keyword evidence="2 5" id="KW-0812">Transmembrane</keyword>
<sequence>MKTKYQTHLDSTVVLISALMFLFVVSNQNLPSGVFYVLCVLSLVVWGANRKNIQNDPAAYSNQYKTLFILCAVNLLAVLVSKIAHQHLSGSEIEKAARFSVGLPLLMLGMKYIPVDKLKHCLWGVYAAVLYAFAYVAYLSWPDFVRPDTSDVYNAVGYGVITLLLSSITLYSIGVPLTGKPRLEKTAKIIVGLLGMAGFMLTQTRTGLLVLPVYLLLGILLAWKDKSRIKIVIGYLASIAVIFALLFSIPMVQNRVELAKNEFLQCIHVNPIADESICIRLQLWNTAIDIWKRNPLTGTGSNAQFSKELQNHSVPKGLASQTTANDFGEPHNDYLQALSSFGPLGVLGLLFLYFAPAWIFVKRLIQSKQVVIRSFAAMGAAVCLGFAMYGMTELMFRGMRTLSFYTFMVVVFLLLSATHKGNQLPGK</sequence>
<proteinExistence type="predicted"/>
<dbReference type="GO" id="GO:0016020">
    <property type="term" value="C:membrane"/>
    <property type="evidence" value="ECO:0007669"/>
    <property type="project" value="UniProtKB-SubCell"/>
</dbReference>
<keyword evidence="4 5" id="KW-0472">Membrane</keyword>
<evidence type="ECO:0000259" key="6">
    <source>
        <dbReference type="Pfam" id="PF04932"/>
    </source>
</evidence>
<dbReference type="EMBL" id="BMYS01000042">
    <property type="protein sequence ID" value="GGW97746.1"/>
    <property type="molecule type" value="Genomic_DNA"/>
</dbReference>
<reference evidence="7" key="2">
    <citation type="submission" date="2020-09" db="EMBL/GenBank/DDBJ databases">
        <authorList>
            <person name="Sun Q."/>
            <person name="Kim S."/>
        </authorList>
    </citation>
    <scope>NUCLEOTIDE SEQUENCE</scope>
    <source>
        <strain evidence="7">KCTC 23732</strain>
    </source>
</reference>
<evidence type="ECO:0000256" key="3">
    <source>
        <dbReference type="ARBA" id="ARBA00022989"/>
    </source>
</evidence>
<evidence type="ECO:0000313" key="8">
    <source>
        <dbReference type="Proteomes" id="UP000608345"/>
    </source>
</evidence>
<feature type="transmembrane region" description="Helical" evidence="5">
    <location>
        <begin position="7"/>
        <end position="24"/>
    </location>
</feature>
<feature type="transmembrane region" description="Helical" evidence="5">
    <location>
        <begin position="370"/>
        <end position="390"/>
    </location>
</feature>
<organism evidence="7 8">
    <name type="scientific">Advenella faeciporci</name>
    <dbReference type="NCBI Taxonomy" id="797535"/>
    <lineage>
        <taxon>Bacteria</taxon>
        <taxon>Pseudomonadati</taxon>
        <taxon>Pseudomonadota</taxon>
        <taxon>Betaproteobacteria</taxon>
        <taxon>Burkholderiales</taxon>
        <taxon>Alcaligenaceae</taxon>
    </lineage>
</organism>
<feature type="transmembrane region" description="Helical" evidence="5">
    <location>
        <begin position="30"/>
        <end position="47"/>
    </location>
</feature>
<evidence type="ECO:0000256" key="5">
    <source>
        <dbReference type="SAM" id="Phobius"/>
    </source>
</evidence>
<comment type="subcellular location">
    <subcellularLocation>
        <location evidence="1">Membrane</location>
        <topology evidence="1">Multi-pass membrane protein</topology>
    </subcellularLocation>
</comment>
<feature type="domain" description="O-antigen ligase-related" evidence="6">
    <location>
        <begin position="193"/>
        <end position="349"/>
    </location>
</feature>
<dbReference type="InterPro" id="IPR051533">
    <property type="entry name" value="WaaL-like"/>
</dbReference>
<feature type="transmembrane region" description="Helical" evidence="5">
    <location>
        <begin position="402"/>
        <end position="418"/>
    </location>
</feature>